<gene>
    <name evidence="1" type="ORF">ACHAXA_008380</name>
</gene>
<keyword evidence="2" id="KW-1185">Reference proteome</keyword>
<proteinExistence type="predicted"/>
<dbReference type="Gene3D" id="3.40.30.10">
    <property type="entry name" value="Glutaredoxin"/>
    <property type="match status" value="1"/>
</dbReference>
<dbReference type="Proteomes" id="UP001530377">
    <property type="component" value="Unassembled WGS sequence"/>
</dbReference>
<name>A0ABD3RC33_9STRA</name>
<sequence>MVISYLRNGTIMLVISHSRAFHHNHRGPLRSLSASIQSTKSHLDPDIAAQFTIQVCTSTSCTRKLNEAGLDQYHVLGEIYARAQSVNLEKIMIIEDGGCQGGKNCKMGPCVAILHNDFFGNVALEGMNSNELLERVFHNILTNDDVERVWNCVENAISLMEAESQNDDD</sequence>
<dbReference type="CDD" id="cd02980">
    <property type="entry name" value="TRX_Fd_family"/>
    <property type="match status" value="1"/>
</dbReference>
<reference evidence="1 2" key="1">
    <citation type="submission" date="2024-10" db="EMBL/GenBank/DDBJ databases">
        <title>Updated reference genomes for cyclostephanoid diatoms.</title>
        <authorList>
            <person name="Roberts W.R."/>
            <person name="Alverson A.J."/>
        </authorList>
    </citation>
    <scope>NUCLEOTIDE SEQUENCE [LARGE SCALE GENOMIC DNA]</scope>
    <source>
        <strain evidence="1 2">AJA228-03</strain>
    </source>
</reference>
<dbReference type="AlphaFoldDB" id="A0ABD3RC33"/>
<evidence type="ECO:0000313" key="1">
    <source>
        <dbReference type="EMBL" id="KAL3807746.1"/>
    </source>
</evidence>
<dbReference type="EMBL" id="JALLPB020000589">
    <property type="protein sequence ID" value="KAL3807746.1"/>
    <property type="molecule type" value="Genomic_DNA"/>
</dbReference>
<protein>
    <submittedName>
        <fullName evidence="1">Uncharacterized protein</fullName>
    </submittedName>
</protein>
<comment type="caution">
    <text evidence="1">The sequence shown here is derived from an EMBL/GenBank/DDBJ whole genome shotgun (WGS) entry which is preliminary data.</text>
</comment>
<accession>A0ABD3RC33</accession>
<evidence type="ECO:0000313" key="2">
    <source>
        <dbReference type="Proteomes" id="UP001530377"/>
    </source>
</evidence>
<organism evidence="1 2">
    <name type="scientific">Cyclostephanos tholiformis</name>
    <dbReference type="NCBI Taxonomy" id="382380"/>
    <lineage>
        <taxon>Eukaryota</taxon>
        <taxon>Sar</taxon>
        <taxon>Stramenopiles</taxon>
        <taxon>Ochrophyta</taxon>
        <taxon>Bacillariophyta</taxon>
        <taxon>Coscinodiscophyceae</taxon>
        <taxon>Thalassiosirophycidae</taxon>
        <taxon>Stephanodiscales</taxon>
        <taxon>Stephanodiscaceae</taxon>
        <taxon>Cyclostephanos</taxon>
    </lineage>
</organism>